<proteinExistence type="predicted"/>
<evidence type="ECO:0000313" key="2">
    <source>
        <dbReference type="Proteomes" id="UP001143509"/>
    </source>
</evidence>
<dbReference type="EMBL" id="BSFD01000002">
    <property type="protein sequence ID" value="GLK48034.1"/>
    <property type="molecule type" value="Genomic_DNA"/>
</dbReference>
<sequence>MVAVRWIITKLATLTVSSRKNARVRSAVIERTSDGVRTKSLKRDQFWLERGVMARSISGVAARVKRLLHET</sequence>
<organism evidence="1 2">
    <name type="scientific">Brevundimonas intermedia</name>
    <dbReference type="NCBI Taxonomy" id="74315"/>
    <lineage>
        <taxon>Bacteria</taxon>
        <taxon>Pseudomonadati</taxon>
        <taxon>Pseudomonadota</taxon>
        <taxon>Alphaproteobacteria</taxon>
        <taxon>Caulobacterales</taxon>
        <taxon>Caulobacteraceae</taxon>
        <taxon>Brevundimonas</taxon>
    </lineage>
</organism>
<dbReference type="Proteomes" id="UP001143509">
    <property type="component" value="Unassembled WGS sequence"/>
</dbReference>
<comment type="caution">
    <text evidence="1">The sequence shown here is derived from an EMBL/GenBank/DDBJ whole genome shotgun (WGS) entry which is preliminary data.</text>
</comment>
<evidence type="ECO:0008006" key="3">
    <source>
        <dbReference type="Google" id="ProtNLM"/>
    </source>
</evidence>
<keyword evidence="2" id="KW-1185">Reference proteome</keyword>
<reference evidence="1" key="2">
    <citation type="submission" date="2023-01" db="EMBL/GenBank/DDBJ databases">
        <authorList>
            <person name="Sun Q."/>
            <person name="Evtushenko L."/>
        </authorList>
    </citation>
    <scope>NUCLEOTIDE SEQUENCE</scope>
    <source>
        <strain evidence="1">VKM B-1499</strain>
    </source>
</reference>
<accession>A0ABQ5T5K1</accession>
<protein>
    <recommendedName>
        <fullName evidence="3">Secreted protein</fullName>
    </recommendedName>
</protein>
<evidence type="ECO:0000313" key="1">
    <source>
        <dbReference type="EMBL" id="GLK48034.1"/>
    </source>
</evidence>
<gene>
    <name evidence="1" type="ORF">GCM10017620_10070</name>
</gene>
<reference evidence="1" key="1">
    <citation type="journal article" date="2014" name="Int. J. Syst. Evol. Microbiol.">
        <title>Complete genome of a new Firmicutes species belonging to the dominant human colonic microbiota ('Ruminococcus bicirculans') reveals two chromosomes and a selective capacity to utilize plant glucans.</title>
        <authorList>
            <consortium name="NISC Comparative Sequencing Program"/>
            <person name="Wegmann U."/>
            <person name="Louis P."/>
            <person name="Goesmann A."/>
            <person name="Henrissat B."/>
            <person name="Duncan S.H."/>
            <person name="Flint H.J."/>
        </authorList>
    </citation>
    <scope>NUCLEOTIDE SEQUENCE</scope>
    <source>
        <strain evidence="1">VKM B-1499</strain>
    </source>
</reference>
<name>A0ABQ5T5K1_9CAUL</name>